<dbReference type="InterPro" id="IPR006342">
    <property type="entry name" value="FkbM_mtfrase"/>
</dbReference>
<comment type="caution">
    <text evidence="2">The sequence shown here is derived from an EMBL/GenBank/DDBJ whole genome shotgun (WGS) entry which is preliminary data.</text>
</comment>
<dbReference type="GO" id="GO:0005789">
    <property type="term" value="C:endoplasmic reticulum membrane"/>
    <property type="evidence" value="ECO:0007669"/>
    <property type="project" value="TreeGrafter"/>
</dbReference>
<accession>A0A8J2J828</accession>
<dbReference type="InterPro" id="IPR053202">
    <property type="entry name" value="EGF_Rcpt_Signaling_Reg"/>
</dbReference>
<dbReference type="AlphaFoldDB" id="A0A8J2J828"/>
<dbReference type="GO" id="GO:0006888">
    <property type="term" value="P:endoplasmic reticulum to Golgi vesicle-mediated transport"/>
    <property type="evidence" value="ECO:0007669"/>
    <property type="project" value="TreeGrafter"/>
</dbReference>
<sequence length="274" mass="31670">MRGKFGTFVKSVVLLVAFLTVLFLYTFCKSLSERNAFLEIQNLPVNDPRVLDYLRQLIIPPSTLPYVFTNRSKKYPSEFLRQLDKLFKNKNNGFFIECGANDGEFFSNTLELEKKGWTGLLIEAHPELAKSLLTKHRKAWFANICLSPYNNISEMQFAEANSDWGLDGIGKLLLPDTNNMTHHRLYGTVRCFPLASLMAAMDIKHVDYFSLDVEGVDLKVLKTLPFDDTLVIDYIQVEIVLVKEGQQEVTKFLKSKNYTFLFKRDFDLFYKRNS</sequence>
<dbReference type="GO" id="GO:0005794">
    <property type="term" value="C:Golgi apparatus"/>
    <property type="evidence" value="ECO:0007669"/>
    <property type="project" value="TreeGrafter"/>
</dbReference>
<dbReference type="GO" id="GO:0005886">
    <property type="term" value="C:plasma membrane"/>
    <property type="evidence" value="ECO:0007669"/>
    <property type="project" value="TreeGrafter"/>
</dbReference>
<feature type="domain" description="Methyltransferase FkbM" evidence="1">
    <location>
        <begin position="97"/>
        <end position="259"/>
    </location>
</feature>
<gene>
    <name evidence="2" type="ORF">AFUS01_LOCUS4871</name>
</gene>
<reference evidence="2" key="1">
    <citation type="submission" date="2021-06" db="EMBL/GenBank/DDBJ databases">
        <authorList>
            <person name="Hodson N. C."/>
            <person name="Mongue J. A."/>
            <person name="Jaron S. K."/>
        </authorList>
    </citation>
    <scope>NUCLEOTIDE SEQUENCE</scope>
</reference>
<evidence type="ECO:0000313" key="3">
    <source>
        <dbReference type="Proteomes" id="UP000708208"/>
    </source>
</evidence>
<name>A0A8J2J828_9HEXA</name>
<dbReference type="GO" id="GO:0016197">
    <property type="term" value="P:endosomal transport"/>
    <property type="evidence" value="ECO:0007669"/>
    <property type="project" value="TreeGrafter"/>
</dbReference>
<dbReference type="PANTHER" id="PTHR34009">
    <property type="entry name" value="PROTEIN STAR"/>
    <property type="match status" value="1"/>
</dbReference>
<keyword evidence="3" id="KW-1185">Reference proteome</keyword>
<dbReference type="PANTHER" id="PTHR34009:SF2">
    <property type="entry name" value="PROTEIN STAR"/>
    <property type="match status" value="1"/>
</dbReference>
<dbReference type="OrthoDB" id="6370973at2759"/>
<evidence type="ECO:0000313" key="2">
    <source>
        <dbReference type="EMBL" id="CAG7709887.1"/>
    </source>
</evidence>
<dbReference type="EMBL" id="CAJVCH010030715">
    <property type="protein sequence ID" value="CAG7709887.1"/>
    <property type="molecule type" value="Genomic_DNA"/>
</dbReference>
<dbReference type="Pfam" id="PF05050">
    <property type="entry name" value="Methyltransf_21"/>
    <property type="match status" value="1"/>
</dbReference>
<proteinExistence type="predicted"/>
<organism evidence="2 3">
    <name type="scientific">Allacma fusca</name>
    <dbReference type="NCBI Taxonomy" id="39272"/>
    <lineage>
        <taxon>Eukaryota</taxon>
        <taxon>Metazoa</taxon>
        <taxon>Ecdysozoa</taxon>
        <taxon>Arthropoda</taxon>
        <taxon>Hexapoda</taxon>
        <taxon>Collembola</taxon>
        <taxon>Symphypleona</taxon>
        <taxon>Sminthuridae</taxon>
        <taxon>Allacma</taxon>
    </lineage>
</organism>
<evidence type="ECO:0000259" key="1">
    <source>
        <dbReference type="Pfam" id="PF05050"/>
    </source>
</evidence>
<protein>
    <recommendedName>
        <fullName evidence="1">Methyltransferase FkbM domain-containing protein</fullName>
    </recommendedName>
</protein>
<dbReference type="GO" id="GO:0031902">
    <property type="term" value="C:late endosome membrane"/>
    <property type="evidence" value="ECO:0007669"/>
    <property type="project" value="TreeGrafter"/>
</dbReference>
<dbReference type="Proteomes" id="UP000708208">
    <property type="component" value="Unassembled WGS sequence"/>
</dbReference>